<dbReference type="AlphaFoldDB" id="E5A3G1"/>
<name>E5A3G1_LEPMJ</name>
<evidence type="ECO:0000313" key="3">
    <source>
        <dbReference type="Proteomes" id="UP000002668"/>
    </source>
</evidence>
<organism evidence="3">
    <name type="scientific">Leptosphaeria maculans (strain JN3 / isolate v23.1.3 / race Av1-4-5-6-7-8)</name>
    <name type="common">Blackleg fungus</name>
    <name type="synonym">Phoma lingam</name>
    <dbReference type="NCBI Taxonomy" id="985895"/>
    <lineage>
        <taxon>Eukaryota</taxon>
        <taxon>Fungi</taxon>
        <taxon>Dikarya</taxon>
        <taxon>Ascomycota</taxon>
        <taxon>Pezizomycotina</taxon>
        <taxon>Dothideomycetes</taxon>
        <taxon>Pleosporomycetidae</taxon>
        <taxon>Pleosporales</taxon>
        <taxon>Pleosporineae</taxon>
        <taxon>Leptosphaeriaceae</taxon>
        <taxon>Plenodomus</taxon>
        <taxon>Plenodomus lingam/Leptosphaeria maculans species complex</taxon>
    </lineage>
</organism>
<dbReference type="Proteomes" id="UP000002668">
    <property type="component" value="Genome"/>
</dbReference>
<dbReference type="EMBL" id="FP929133">
    <property type="protein sequence ID" value="CBX98174.1"/>
    <property type="molecule type" value="Genomic_DNA"/>
</dbReference>
<protein>
    <submittedName>
        <fullName evidence="2">Predicted protein</fullName>
    </submittedName>
</protein>
<proteinExistence type="predicted"/>
<dbReference type="HOGENOM" id="CLU_1069867_0_0_1"/>
<dbReference type="VEuPathDB" id="FungiDB:LEMA_P095830.1"/>
<gene>
    <name evidence="2" type="ORF">LEMA_P095830.1</name>
</gene>
<keyword evidence="1" id="KW-0472">Membrane</keyword>
<dbReference type="InParanoid" id="E5A3G1"/>
<reference evidence="3" key="1">
    <citation type="journal article" date="2011" name="Nat. Commun.">
        <title>Effector diversification within compartments of the Leptosphaeria maculans genome affected by Repeat-Induced Point mutations.</title>
        <authorList>
            <person name="Rouxel T."/>
            <person name="Grandaubert J."/>
            <person name="Hane J.K."/>
            <person name="Hoede C."/>
            <person name="van de Wouw A.P."/>
            <person name="Couloux A."/>
            <person name="Dominguez V."/>
            <person name="Anthouard V."/>
            <person name="Bally P."/>
            <person name="Bourras S."/>
            <person name="Cozijnsen A.J."/>
            <person name="Ciuffetti L.M."/>
            <person name="Degrave A."/>
            <person name="Dilmaghani A."/>
            <person name="Duret L."/>
            <person name="Fudal I."/>
            <person name="Goodwin S.B."/>
            <person name="Gout L."/>
            <person name="Glaser N."/>
            <person name="Linglin J."/>
            <person name="Kema G.H.J."/>
            <person name="Lapalu N."/>
            <person name="Lawrence C.B."/>
            <person name="May K."/>
            <person name="Meyer M."/>
            <person name="Ollivier B."/>
            <person name="Poulain J."/>
            <person name="Schoch C.L."/>
            <person name="Simon A."/>
            <person name="Spatafora J.W."/>
            <person name="Stachowiak A."/>
            <person name="Turgeon B.G."/>
            <person name="Tyler B.M."/>
            <person name="Vincent D."/>
            <person name="Weissenbach J."/>
            <person name="Amselem J."/>
            <person name="Quesneville H."/>
            <person name="Oliver R.P."/>
            <person name="Wincker P."/>
            <person name="Balesdent M.-H."/>
            <person name="Howlett B.J."/>
        </authorList>
    </citation>
    <scope>NUCLEOTIDE SEQUENCE [LARGE SCALE GENOMIC DNA]</scope>
    <source>
        <strain evidence="3">JN3 / isolate v23.1.3 / race Av1-4-5-6-7-8</strain>
    </source>
</reference>
<sequence>MVMGDAGDVADAADVGPGDVELAVLSNREVFWGTLSLGAFVSLGFLFVAMLFAAPRHLTRRPTDRPADQLTEHGTVVQIHEPSSSQLSRNQRATDFHSSCKATIVKFAAMAKVHPSSETSLVASAQSRNVVQEHCALFHHPVSYLHCGTAISEAHGNTCPNRSVFPKSVLLGQIKLLLTLWRDPIPGLPKAPPSCCKDDIQEAPKRNMMTNFSIVARSERCKPWNRLSVSMAHARPVAQRSGHFQLLCASIPESRPEYCT</sequence>
<keyword evidence="3" id="KW-1185">Reference proteome</keyword>
<accession>E5A3G1</accession>
<evidence type="ECO:0000256" key="1">
    <source>
        <dbReference type="SAM" id="Phobius"/>
    </source>
</evidence>
<feature type="transmembrane region" description="Helical" evidence="1">
    <location>
        <begin position="30"/>
        <end position="53"/>
    </location>
</feature>
<evidence type="ECO:0000313" key="2">
    <source>
        <dbReference type="EMBL" id="CBX98174.1"/>
    </source>
</evidence>
<keyword evidence="1" id="KW-1133">Transmembrane helix</keyword>
<keyword evidence="1" id="KW-0812">Transmembrane</keyword>